<feature type="transmembrane region" description="Helical" evidence="5">
    <location>
        <begin position="32"/>
        <end position="53"/>
    </location>
</feature>
<feature type="domain" description="Histidine kinase/HSP90-like ATPase" evidence="6">
    <location>
        <begin position="300"/>
        <end position="386"/>
    </location>
</feature>
<protein>
    <submittedName>
        <fullName evidence="7">Histidine kinase</fullName>
    </submittedName>
</protein>
<name>A0A1S1PEU2_9ACTN</name>
<keyword evidence="5" id="KW-0812">Transmembrane</keyword>
<dbReference type="GO" id="GO:0016301">
    <property type="term" value="F:kinase activity"/>
    <property type="evidence" value="ECO:0007669"/>
    <property type="project" value="UniProtKB-KW"/>
</dbReference>
<evidence type="ECO:0000256" key="3">
    <source>
        <dbReference type="ARBA" id="ARBA00023012"/>
    </source>
</evidence>
<gene>
    <name evidence="7" type="ORF">BBK14_28765</name>
</gene>
<evidence type="ECO:0000256" key="2">
    <source>
        <dbReference type="ARBA" id="ARBA00022777"/>
    </source>
</evidence>
<keyword evidence="8" id="KW-1185">Reference proteome</keyword>
<feature type="transmembrane region" description="Helical" evidence="5">
    <location>
        <begin position="60"/>
        <end position="82"/>
    </location>
</feature>
<dbReference type="SUPFAM" id="SSF55874">
    <property type="entry name" value="ATPase domain of HSP90 chaperone/DNA topoisomerase II/histidine kinase"/>
    <property type="match status" value="1"/>
</dbReference>
<feature type="transmembrane region" description="Helical" evidence="5">
    <location>
        <begin position="519"/>
        <end position="538"/>
    </location>
</feature>
<evidence type="ECO:0000313" key="8">
    <source>
        <dbReference type="Proteomes" id="UP000179769"/>
    </source>
</evidence>
<comment type="caution">
    <text evidence="7">The sequence shown here is derived from an EMBL/GenBank/DDBJ whole genome shotgun (WGS) entry which is preliminary data.</text>
</comment>
<feature type="region of interest" description="Disordered" evidence="4">
    <location>
        <begin position="402"/>
        <end position="427"/>
    </location>
</feature>
<dbReference type="PANTHER" id="PTHR24421">
    <property type="entry name" value="NITRATE/NITRITE SENSOR PROTEIN NARX-RELATED"/>
    <property type="match status" value="1"/>
</dbReference>
<proteinExistence type="predicted"/>
<evidence type="ECO:0000256" key="4">
    <source>
        <dbReference type="SAM" id="MobiDB-lite"/>
    </source>
</evidence>
<keyword evidence="1" id="KW-0808">Transferase</keyword>
<dbReference type="InterPro" id="IPR003594">
    <property type="entry name" value="HATPase_dom"/>
</dbReference>
<keyword evidence="2 7" id="KW-0418">Kinase</keyword>
<feature type="transmembrane region" description="Helical" evidence="5">
    <location>
        <begin position="462"/>
        <end position="482"/>
    </location>
</feature>
<feature type="transmembrane region" description="Helical" evidence="5">
    <location>
        <begin position="88"/>
        <end position="107"/>
    </location>
</feature>
<sequence length="839" mass="87384">MVRAFAVLRVLNVAVIVGYVAVWWSWYAEHPAGIAAAVVTAGWGVFFVVVCLARHALPRPVVAGNVALAVVASAGTVLWLPPDSVGGFGTWVFSTVTHAAVVAATVYGRRTHAVVVAAMVAALLCGAAVTQATLDDPALGGNHTPLKRAVIGVVLLAGLAQLFRLAVDRLRAIALDADARLAAAAAEQEVAAVAAARLRDERERERVLHDTVLNTLTGIAWGGGAPQDGPLVGPGHLTAEQCRHAIEAVRSMLDGTAGGTRDLAQPMRRVVAVARARGLRVDVRALPTTDLPDEVVAALAGAAQELLANVRRHAGTDRAALEVRWRRADGAVTVIVSDEGIGFAARAVPGDRLGLARSVHARMTEIGGRATITSEPGRGTTVQLTWSDGEIGGARPAARHCARPAGRRPAHRRSMRPPRRDRWAGRAGRRWEAARAASRARAPAGGTAAELRDSYAAGLRRTVAAVTAVWFTCTVFALAFVAPSSRSVPVAVLHWLAMALVVLPAAWTAYHRPLRRAEAIVLMALALAVTTAVGFNIAPVHTDAAAGTGGPPSRISTWPVLVLPLLLALLAVSRLFVEWIVAIAATVTVLDLLVLRGAGTGPLALAQLLTATNGQIAMQVMVSMGGPLLRRTADQVARAVEAETAQAAAARSTAAIRQDRARGLATVEREVLPLLEAVADGLLDPGDPAVRERCGRHATAVRRALVTGATGALGSLAEPVFEARARGLDLEVQVVGEAPRIPARVSERLAAVLPGLLRAVPAAGAEHAVLTLICEEGDGRLFLTYPAAAPPELTALTGIAGGEVFPVSEVLSVSADADDGQVCVEVAWSAGREVRLGRS</sequence>
<keyword evidence="5" id="KW-0472">Membrane</keyword>
<dbReference type="CDD" id="cd16917">
    <property type="entry name" value="HATPase_UhpB-NarQ-NarX-like"/>
    <property type="match status" value="1"/>
</dbReference>
<feature type="transmembrane region" description="Helical" evidence="5">
    <location>
        <begin position="114"/>
        <end position="134"/>
    </location>
</feature>
<dbReference type="OrthoDB" id="3680214at2"/>
<feature type="transmembrane region" description="Helical" evidence="5">
    <location>
        <begin position="146"/>
        <end position="167"/>
    </location>
</feature>
<evidence type="ECO:0000259" key="6">
    <source>
        <dbReference type="Pfam" id="PF02518"/>
    </source>
</evidence>
<dbReference type="AlphaFoldDB" id="A0A1S1PEU2"/>
<feature type="transmembrane region" description="Helical" evidence="5">
    <location>
        <begin position="488"/>
        <end position="507"/>
    </location>
</feature>
<dbReference type="Gene3D" id="3.30.565.10">
    <property type="entry name" value="Histidine kinase-like ATPase, C-terminal domain"/>
    <property type="match status" value="1"/>
</dbReference>
<reference evidence="8" key="1">
    <citation type="submission" date="2016-07" db="EMBL/GenBank/DDBJ databases">
        <title>Frankia sp. NRRL B-16219 Genome sequencing.</title>
        <authorList>
            <person name="Ghodhbane-Gtari F."/>
            <person name="Swanson E."/>
            <person name="Gueddou A."/>
            <person name="Louati M."/>
            <person name="Nouioui I."/>
            <person name="Hezbri K."/>
            <person name="Abebe-Akele F."/>
            <person name="Simpson S."/>
            <person name="Morris K."/>
            <person name="Thomas K."/>
            <person name="Gtari M."/>
            <person name="Tisa L.S."/>
        </authorList>
    </citation>
    <scope>NUCLEOTIDE SEQUENCE [LARGE SCALE GENOMIC DNA]</scope>
    <source>
        <strain evidence="8">NRRL B-16219</strain>
    </source>
</reference>
<dbReference type="GO" id="GO:0000160">
    <property type="term" value="P:phosphorelay signal transduction system"/>
    <property type="evidence" value="ECO:0007669"/>
    <property type="project" value="UniProtKB-KW"/>
</dbReference>
<organism evidence="7 8">
    <name type="scientific">Parafrankia soli</name>
    <dbReference type="NCBI Taxonomy" id="2599596"/>
    <lineage>
        <taxon>Bacteria</taxon>
        <taxon>Bacillati</taxon>
        <taxon>Actinomycetota</taxon>
        <taxon>Actinomycetes</taxon>
        <taxon>Frankiales</taxon>
        <taxon>Frankiaceae</taxon>
        <taxon>Parafrankia</taxon>
    </lineage>
</organism>
<evidence type="ECO:0000256" key="1">
    <source>
        <dbReference type="ARBA" id="ARBA00022679"/>
    </source>
</evidence>
<accession>A0A1S1PEU2</accession>
<dbReference type="InterPro" id="IPR050482">
    <property type="entry name" value="Sensor_HK_TwoCompSys"/>
</dbReference>
<feature type="compositionally biased region" description="Basic residues" evidence="4">
    <location>
        <begin position="402"/>
        <end position="417"/>
    </location>
</feature>
<keyword evidence="3" id="KW-0902">Two-component regulatory system</keyword>
<feature type="transmembrane region" description="Helical" evidence="5">
    <location>
        <begin position="558"/>
        <end position="577"/>
    </location>
</feature>
<dbReference type="Pfam" id="PF02518">
    <property type="entry name" value="HATPase_c"/>
    <property type="match status" value="1"/>
</dbReference>
<feature type="compositionally biased region" description="Basic and acidic residues" evidence="4">
    <location>
        <begin position="418"/>
        <end position="427"/>
    </location>
</feature>
<dbReference type="Proteomes" id="UP000179769">
    <property type="component" value="Unassembled WGS sequence"/>
</dbReference>
<keyword evidence="5" id="KW-1133">Transmembrane helix</keyword>
<dbReference type="EMBL" id="MAXA01000274">
    <property type="protein sequence ID" value="OHV19761.1"/>
    <property type="molecule type" value="Genomic_DNA"/>
</dbReference>
<evidence type="ECO:0000313" key="7">
    <source>
        <dbReference type="EMBL" id="OHV19761.1"/>
    </source>
</evidence>
<evidence type="ECO:0000256" key="5">
    <source>
        <dbReference type="SAM" id="Phobius"/>
    </source>
</evidence>
<dbReference type="InterPro" id="IPR036890">
    <property type="entry name" value="HATPase_C_sf"/>
</dbReference>
<feature type="transmembrane region" description="Helical" evidence="5">
    <location>
        <begin position="7"/>
        <end position="26"/>
    </location>
</feature>